<keyword evidence="2" id="KW-0802">TPR repeat</keyword>
<organism evidence="4 5">
    <name type="scientific">Candidatus Shapirobacteria bacterium CG10_big_fil_rev_8_21_14_0_10_36_6</name>
    <dbReference type="NCBI Taxonomy" id="1974886"/>
    <lineage>
        <taxon>Bacteria</taxon>
        <taxon>Candidatus Shapironibacteriota</taxon>
    </lineage>
</organism>
<evidence type="ECO:0000256" key="3">
    <source>
        <dbReference type="SAM" id="Phobius"/>
    </source>
</evidence>
<feature type="transmembrane region" description="Helical" evidence="3">
    <location>
        <begin position="326"/>
        <end position="342"/>
    </location>
</feature>
<gene>
    <name evidence="4" type="ORF">COU93_03510</name>
</gene>
<feature type="transmembrane region" description="Helical" evidence="3">
    <location>
        <begin position="354"/>
        <end position="371"/>
    </location>
</feature>
<evidence type="ECO:0000256" key="1">
    <source>
        <dbReference type="ARBA" id="ARBA00022737"/>
    </source>
</evidence>
<feature type="non-terminal residue" evidence="4">
    <location>
        <position position="380"/>
    </location>
</feature>
<evidence type="ECO:0000313" key="5">
    <source>
        <dbReference type="Proteomes" id="UP000229766"/>
    </source>
</evidence>
<accession>A0A2M8L0Y8</accession>
<feature type="transmembrane region" description="Helical" evidence="3">
    <location>
        <begin position="106"/>
        <end position="126"/>
    </location>
</feature>
<feature type="transmembrane region" description="Helical" evidence="3">
    <location>
        <begin position="303"/>
        <end position="321"/>
    </location>
</feature>
<feature type="transmembrane region" description="Helical" evidence="3">
    <location>
        <begin position="73"/>
        <end position="94"/>
    </location>
</feature>
<dbReference type="PANTHER" id="PTHR44227:SF3">
    <property type="entry name" value="PROTEIN O-MANNOSYL-TRANSFERASE TMTC4"/>
    <property type="match status" value="1"/>
</dbReference>
<evidence type="ECO:0000313" key="4">
    <source>
        <dbReference type="EMBL" id="PJE66589.1"/>
    </source>
</evidence>
<keyword evidence="1" id="KW-0677">Repeat</keyword>
<keyword evidence="3" id="KW-0812">Transmembrane</keyword>
<sequence length="380" mass="43774">MSQRKIKKLKKQVEQMAIVKTEITTKFDGFIAIVKSNWKFLVGLCVGVAVLYLNSLNGNFVSDDYATITNNPLIGDFGFAMSGSIVSLSNYLIFKIFGFAGSFPYHLFNLLVYLSVIVLGFVFMYLVTRQKIITQIATLLFATMPLHVEVVSWISGKPYLIMALAFLISIILFISYIKTDDKKYIFPLLASIALNLFVDKIRFFSFVFVAIIYAITYDWKRKYKIGWAKFLLVGLVFITIIGFWAWPAIMVRITAVNSGINASGGLFYNPFFQYPTSIAKYLQLMWFPIDLTLYHTMYIFPNWLNWALILLYIVMVGYFYFKNKNYFFILIFIFAAAAPSMAPVKVSWLVAERYLFLGSMGFCLFLGYIIYDLSKYFKLI</sequence>
<feature type="transmembrane region" description="Helical" evidence="3">
    <location>
        <begin position="159"/>
        <end position="178"/>
    </location>
</feature>
<feature type="transmembrane region" description="Helical" evidence="3">
    <location>
        <begin position="227"/>
        <end position="246"/>
    </location>
</feature>
<proteinExistence type="predicted"/>
<keyword evidence="3" id="KW-1133">Transmembrane helix</keyword>
<feature type="transmembrane region" description="Helical" evidence="3">
    <location>
        <begin position="184"/>
        <end position="215"/>
    </location>
</feature>
<dbReference type="EMBL" id="PFEI01000191">
    <property type="protein sequence ID" value="PJE66589.1"/>
    <property type="molecule type" value="Genomic_DNA"/>
</dbReference>
<keyword evidence="3" id="KW-0472">Membrane</keyword>
<dbReference type="Proteomes" id="UP000229766">
    <property type="component" value="Unassembled WGS sequence"/>
</dbReference>
<dbReference type="PANTHER" id="PTHR44227">
    <property type="match status" value="1"/>
</dbReference>
<feature type="transmembrane region" description="Helical" evidence="3">
    <location>
        <begin position="36"/>
        <end position="53"/>
    </location>
</feature>
<reference evidence="5" key="1">
    <citation type="submission" date="2017-09" db="EMBL/GenBank/DDBJ databases">
        <title>Depth-based differentiation of microbial function through sediment-hosted aquifers and enrichment of novel symbionts in the deep terrestrial subsurface.</title>
        <authorList>
            <person name="Probst A.J."/>
            <person name="Ladd B."/>
            <person name="Jarett J.K."/>
            <person name="Geller-Mcgrath D.E."/>
            <person name="Sieber C.M.K."/>
            <person name="Emerson J.B."/>
            <person name="Anantharaman K."/>
            <person name="Thomas B.C."/>
            <person name="Malmstrom R."/>
            <person name="Stieglmeier M."/>
            <person name="Klingl A."/>
            <person name="Woyke T."/>
            <person name="Ryan C.M."/>
            <person name="Banfield J.F."/>
        </authorList>
    </citation>
    <scope>NUCLEOTIDE SEQUENCE [LARGE SCALE GENOMIC DNA]</scope>
</reference>
<dbReference type="InterPro" id="IPR052346">
    <property type="entry name" value="O-mannosyl-transferase_TMTC"/>
</dbReference>
<feature type="transmembrane region" description="Helical" evidence="3">
    <location>
        <begin position="132"/>
        <end position="152"/>
    </location>
</feature>
<protein>
    <recommendedName>
        <fullName evidence="6">Glycosyltransferase RgtA/B/C/D-like domain-containing protein</fullName>
    </recommendedName>
</protein>
<comment type="caution">
    <text evidence="4">The sequence shown here is derived from an EMBL/GenBank/DDBJ whole genome shotgun (WGS) entry which is preliminary data.</text>
</comment>
<evidence type="ECO:0000256" key="2">
    <source>
        <dbReference type="ARBA" id="ARBA00022803"/>
    </source>
</evidence>
<dbReference type="AlphaFoldDB" id="A0A2M8L0Y8"/>
<name>A0A2M8L0Y8_9BACT</name>
<evidence type="ECO:0008006" key="6">
    <source>
        <dbReference type="Google" id="ProtNLM"/>
    </source>
</evidence>